<organism evidence="1 2">
    <name type="scientific">Asprobacillus argus</name>
    <dbReference type="NCBI Taxonomy" id="3076534"/>
    <lineage>
        <taxon>Bacteria</taxon>
        <taxon>Pseudomonadati</taxon>
        <taxon>Bacteroidota</taxon>
        <taxon>Flavobacteriia</taxon>
        <taxon>Flavobacteriales</taxon>
        <taxon>Flavobacteriaceae</taxon>
        <taxon>Asprobacillus</taxon>
    </lineage>
</organism>
<keyword evidence="2" id="KW-1185">Reference proteome</keyword>
<dbReference type="SUPFAM" id="SSF56059">
    <property type="entry name" value="Glutathione synthetase ATP-binding domain-like"/>
    <property type="match status" value="1"/>
</dbReference>
<evidence type="ECO:0008006" key="3">
    <source>
        <dbReference type="Google" id="ProtNLM"/>
    </source>
</evidence>
<dbReference type="InterPro" id="IPR053191">
    <property type="entry name" value="DcsG_Biosynth_Enzyme"/>
</dbReference>
<gene>
    <name evidence="1" type="ORF">RQM59_12675</name>
</gene>
<dbReference type="EMBL" id="JAVTTO010000005">
    <property type="protein sequence ID" value="MDT7833244.1"/>
    <property type="molecule type" value="Genomic_DNA"/>
</dbReference>
<dbReference type="PANTHER" id="PTHR39217">
    <property type="match status" value="1"/>
</dbReference>
<evidence type="ECO:0000313" key="1">
    <source>
        <dbReference type="EMBL" id="MDT7833244.1"/>
    </source>
</evidence>
<comment type="caution">
    <text evidence="1">The sequence shown here is derived from an EMBL/GenBank/DDBJ whole genome shotgun (WGS) entry which is preliminary data.</text>
</comment>
<reference evidence="1 2" key="1">
    <citation type="submission" date="2023-09" db="EMBL/GenBank/DDBJ databases">
        <title>Novel taxa isolated from Blanes Bay.</title>
        <authorList>
            <person name="Rey-Velasco X."/>
            <person name="Lucena T."/>
        </authorList>
    </citation>
    <scope>NUCLEOTIDE SEQUENCE [LARGE SCALE GENOMIC DNA]</scope>
    <source>
        <strain evidence="1 2">S356</strain>
    </source>
</reference>
<sequence>MKKFDVIILTDPRYADESKVDQYSQNVYLEDNLLKEALEKLGMNASRRSWDDPNFDWSSTHFIIFRTTWDYFDRYQEFSAWLNEVSKVTTLLNSENLIRWNIDKHYMQDLQDNGVHICETYFVEPGETASLKELVKRYDLNDFVLKPCISGGARHTYKIDIESLDEHEEIFSKLIQHEAMMLQPFQHNIVSKGEISLMVMNGIYTHAILKIAKEGDFRVQDDYGGSIQDYMASAEEIAYAENAVKSCIEMPIYARVDVFLDNQNKLALAELELIEPELWFRNHPEAAMELAKGIKNRIKQYEEIS</sequence>
<dbReference type="RefSeq" id="WP_349242498.1">
    <property type="nucleotide sequence ID" value="NZ_JAVTTO010000005.1"/>
</dbReference>
<protein>
    <recommendedName>
        <fullName evidence="3">ATP-grasp fold RimK-type domain-containing protein</fullName>
    </recommendedName>
</protein>
<proteinExistence type="predicted"/>
<dbReference type="Gene3D" id="3.30.470.20">
    <property type="entry name" value="ATP-grasp fold, B domain"/>
    <property type="match status" value="1"/>
</dbReference>
<evidence type="ECO:0000313" key="2">
    <source>
        <dbReference type="Proteomes" id="UP001257277"/>
    </source>
</evidence>
<accession>A0ABU3LJ57</accession>
<name>A0ABU3LJ57_9FLAO</name>
<dbReference type="Proteomes" id="UP001257277">
    <property type="component" value="Unassembled WGS sequence"/>
</dbReference>
<dbReference type="PANTHER" id="PTHR39217:SF1">
    <property type="entry name" value="GLUTATHIONE SYNTHETASE"/>
    <property type="match status" value="1"/>
</dbReference>